<dbReference type="SUPFAM" id="SSF55785">
    <property type="entry name" value="PYP-like sensor domain (PAS domain)"/>
    <property type="match status" value="1"/>
</dbReference>
<feature type="compositionally biased region" description="Polar residues" evidence="1">
    <location>
        <begin position="655"/>
        <end position="670"/>
    </location>
</feature>
<dbReference type="Gene3D" id="4.10.280.10">
    <property type="entry name" value="Helix-loop-helix DNA-binding domain"/>
    <property type="match status" value="1"/>
</dbReference>
<dbReference type="PROSITE" id="PS50112">
    <property type="entry name" value="PAS"/>
    <property type="match status" value="1"/>
</dbReference>
<evidence type="ECO:0000259" key="2">
    <source>
        <dbReference type="PROSITE" id="PS50112"/>
    </source>
</evidence>
<name>A0A5E4MWG8_9HEMI</name>
<dbReference type="InterPro" id="IPR011598">
    <property type="entry name" value="bHLH_dom"/>
</dbReference>
<dbReference type="InterPro" id="IPR013767">
    <property type="entry name" value="PAS_fold"/>
</dbReference>
<feature type="compositionally biased region" description="Polar residues" evidence="1">
    <location>
        <begin position="1421"/>
        <end position="1433"/>
    </location>
</feature>
<dbReference type="PANTHER" id="PTHR10684">
    <property type="entry name" value="NUCLEAR RECEPTOR COACTIVATOR"/>
    <property type="match status" value="1"/>
</dbReference>
<dbReference type="Proteomes" id="UP000325440">
    <property type="component" value="Unassembled WGS sequence"/>
</dbReference>
<feature type="region of interest" description="Disordered" evidence="1">
    <location>
        <begin position="1380"/>
        <end position="1446"/>
    </location>
</feature>
<feature type="compositionally biased region" description="Polar residues" evidence="1">
    <location>
        <begin position="492"/>
        <end position="515"/>
    </location>
</feature>
<dbReference type="InterPro" id="IPR035965">
    <property type="entry name" value="PAS-like_dom_sf"/>
</dbReference>
<dbReference type="InterPro" id="IPR036638">
    <property type="entry name" value="HLH_DNA-bd_sf"/>
</dbReference>
<organism evidence="4 5">
    <name type="scientific">Cinara cedri</name>
    <dbReference type="NCBI Taxonomy" id="506608"/>
    <lineage>
        <taxon>Eukaryota</taxon>
        <taxon>Metazoa</taxon>
        <taxon>Ecdysozoa</taxon>
        <taxon>Arthropoda</taxon>
        <taxon>Hexapoda</taxon>
        <taxon>Insecta</taxon>
        <taxon>Pterygota</taxon>
        <taxon>Neoptera</taxon>
        <taxon>Paraneoptera</taxon>
        <taxon>Hemiptera</taxon>
        <taxon>Sternorrhyncha</taxon>
        <taxon>Aphidomorpha</taxon>
        <taxon>Aphidoidea</taxon>
        <taxon>Aphididae</taxon>
        <taxon>Lachninae</taxon>
        <taxon>Cinara</taxon>
    </lineage>
</organism>
<feature type="compositionally biased region" description="Low complexity" evidence="1">
    <location>
        <begin position="873"/>
        <end position="884"/>
    </location>
</feature>
<dbReference type="CDD" id="cd11439">
    <property type="entry name" value="bHLH-PAS_SRC"/>
    <property type="match status" value="1"/>
</dbReference>
<dbReference type="InterPro" id="IPR056193">
    <property type="entry name" value="bHLH_NCOA1-3"/>
</dbReference>
<accession>A0A5E4MWG8</accession>
<feature type="region of interest" description="Disordered" evidence="1">
    <location>
        <begin position="487"/>
        <end position="515"/>
    </location>
</feature>
<dbReference type="OrthoDB" id="10035882at2759"/>
<evidence type="ECO:0000259" key="3">
    <source>
        <dbReference type="PROSITE" id="PS50888"/>
    </source>
</evidence>
<feature type="region of interest" description="Disordered" evidence="1">
    <location>
        <begin position="61"/>
        <end position="88"/>
    </location>
</feature>
<dbReference type="InterPro" id="IPR000014">
    <property type="entry name" value="PAS"/>
</dbReference>
<feature type="region of interest" description="Disordered" evidence="1">
    <location>
        <begin position="1134"/>
        <end position="1161"/>
    </location>
</feature>
<proteinExistence type="predicted"/>
<feature type="compositionally biased region" description="Low complexity" evidence="1">
    <location>
        <begin position="1434"/>
        <end position="1446"/>
    </location>
</feature>
<feature type="compositionally biased region" description="Polar residues" evidence="1">
    <location>
        <begin position="784"/>
        <end position="808"/>
    </location>
</feature>
<evidence type="ECO:0000313" key="4">
    <source>
        <dbReference type="EMBL" id="VVC34781.1"/>
    </source>
</evidence>
<dbReference type="CDD" id="cd00130">
    <property type="entry name" value="PAS"/>
    <property type="match status" value="1"/>
</dbReference>
<dbReference type="SMART" id="SM00091">
    <property type="entry name" value="PAS"/>
    <property type="match status" value="1"/>
</dbReference>
<keyword evidence="5" id="KW-1185">Reference proteome</keyword>
<dbReference type="PANTHER" id="PTHR10684:SF4">
    <property type="entry name" value="TAIMAN, ISOFORM G"/>
    <property type="match status" value="1"/>
</dbReference>
<dbReference type="GO" id="GO:0005634">
    <property type="term" value="C:nucleus"/>
    <property type="evidence" value="ECO:0007669"/>
    <property type="project" value="InterPro"/>
</dbReference>
<evidence type="ECO:0000256" key="1">
    <source>
        <dbReference type="SAM" id="MobiDB-lite"/>
    </source>
</evidence>
<dbReference type="Pfam" id="PF14598">
    <property type="entry name" value="PAS_11"/>
    <property type="match status" value="1"/>
</dbReference>
<dbReference type="SUPFAM" id="SSF47459">
    <property type="entry name" value="HLH, helix-loop-helix DNA-binding domain"/>
    <property type="match status" value="1"/>
</dbReference>
<reference evidence="4 5" key="1">
    <citation type="submission" date="2019-08" db="EMBL/GenBank/DDBJ databases">
        <authorList>
            <person name="Alioto T."/>
            <person name="Alioto T."/>
            <person name="Gomez Garrido J."/>
        </authorList>
    </citation>
    <scope>NUCLEOTIDE SEQUENCE [LARGE SCALE GENOMIC DNA]</scope>
</reference>
<dbReference type="EMBL" id="CABPRJ010001014">
    <property type="protein sequence ID" value="VVC34781.1"/>
    <property type="molecule type" value="Genomic_DNA"/>
</dbReference>
<dbReference type="PROSITE" id="PS50888">
    <property type="entry name" value="BHLH"/>
    <property type="match status" value="1"/>
</dbReference>
<dbReference type="GO" id="GO:0003713">
    <property type="term" value="F:transcription coactivator activity"/>
    <property type="evidence" value="ECO:0007669"/>
    <property type="project" value="InterPro"/>
</dbReference>
<dbReference type="Pfam" id="PF23172">
    <property type="entry name" value="bHLH_NCOA"/>
    <property type="match status" value="1"/>
</dbReference>
<feature type="compositionally biased region" description="Polar residues" evidence="1">
    <location>
        <begin position="1380"/>
        <end position="1405"/>
    </location>
</feature>
<feature type="region of interest" description="Disordered" evidence="1">
    <location>
        <begin position="861"/>
        <end position="888"/>
    </location>
</feature>
<dbReference type="GO" id="GO:0032870">
    <property type="term" value="P:cellular response to hormone stimulus"/>
    <property type="evidence" value="ECO:0007669"/>
    <property type="project" value="TreeGrafter"/>
</dbReference>
<dbReference type="Gene3D" id="3.30.450.20">
    <property type="entry name" value="PAS domain"/>
    <property type="match status" value="2"/>
</dbReference>
<dbReference type="GO" id="GO:0046983">
    <property type="term" value="F:protein dimerization activity"/>
    <property type="evidence" value="ECO:0007669"/>
    <property type="project" value="InterPro"/>
</dbReference>
<dbReference type="SMART" id="SM00353">
    <property type="entry name" value="HLH"/>
    <property type="match status" value="1"/>
</dbReference>
<feature type="region of interest" description="Disordered" evidence="1">
    <location>
        <begin position="640"/>
        <end position="670"/>
    </location>
</feature>
<feature type="domain" description="BHLH" evidence="3">
    <location>
        <begin position="86"/>
        <end position="143"/>
    </location>
</feature>
<sequence length="1446" mass="159500">MSTVKLHSNPSSNSNFNFANDADVVQATQYEPSSPESPCSVFGVFNTDDFRLGPYDFQDSRTKMSCGASPSSALPKKKKKADGKGQSQLNKCLNEKRRRELENIYIEELAEIISASFADMSSLSVKPDKCAILQETVKKVRDRTHRISSDQTVNLITTESAVQQGEVSSSKPTTISNPRFTPLLLSVLDGFLFVVNTDGKIQFVSDNVEQFLHFTTAEFIHQSIYTFIHEGDCTKFGVFLNKQLLNYSSSANSPGSNQPTTSHMEQSPSGSTNFNCRLLIKEPSDLTGEEKPNREKQNETFQIWFTNIDGGMVEESSTTESQTSQSSQSLLCIARRVPLNEKHLSPPLEQFTIKLDKEGKILALDTKDVSNNYAQYINEKNLVGRFLHNKCHKTDVHKVIKHLQETHQAGFSTSPVYQLHLTEDKFVNVQTKSKFFKSNDGSTMDFIMAAHFIVGDSEMCAMIENNSNISRMMTDTLSSSLNGSDGLISHNIGPNQPVTSLQSESKFSNSDYNTTPSSDLNISEFELFPSTTFGDILHENNKWPEQSTNFIETPSRTTPVQSPAHISSNPHTPAAQTQYNFQFSPLMTSPKDSFDSNSSIDRMESARLRALLLTKHPDRREYSEENNITKNNHNILKGLLNPDDMTCPSPDVETANPSTPSSPANIQASQNNSHLNDISTANTSHNNNNMLLKLLNDKSQHEDKSINQSGIKNENEFLEELLKEENIISQHTNMLEQNEHSNENLIFKSMGLRLLPQTSPEMHNRKRNSLSGDDENDQPPLKRSSGNLGPSVLDSISSPSGPQVSQVTNSKLRERNKMLASLLAENPTPTAIPSIPASVISATPQDKLGSIIKQHPPAGHNWNSGGPPMHISQNMQQNQPKGQQRASLQKSGNNNLYLNHILDQQSQQGQSQMQIQQIRHVTSSANNNFGTQLSTVAESSNSNSSLPFHSDPELSELLEEVMDIMDGPSVTDNSTLLNLFNPIEMTSASNVGGTTNQTSFIMNEKMAVNAIQKSLMQVESTVKSPLPLNYGSPTGSNLHTSNQYVLSPAYQSQQKPSARFNPQQSPGLITGVTPYSKNLQSPPLQQVLLQHKQKQRLLQQQQNQKIMVVTTNAGSSTPNPTAALQTIDSLLNNTGPPNVALQRSSSLPDSQSQLSPVYAPSGSQLLNSSQISPCPSNRQSYSTIPQQSFSMLNYGTSTLTPSTPQQQIIQSPSRISSSIHPQYKNPCVASQQQQTQQSIYINPTQQSGTGAWAQQRLTLHQRQNPMLNAQLQIPGFDNNSVRQNCMNQQPGCALTSPVSYNSEVPSNNNCQQFRLPRNIGMTNSNSQVSGANNGVTEFTRNELRAFVGVRSQQQGNTRLSSQLPGQNITELDPLGLNFDMSPTGSNENPKWSNMNSDLGSPSPQSHGIIPPTRNPVEEFSRTNNANSTNNVGVSEQKSLLQKLLSE</sequence>
<evidence type="ECO:0000313" key="5">
    <source>
        <dbReference type="Proteomes" id="UP000325440"/>
    </source>
</evidence>
<feature type="compositionally biased region" description="Low complexity" evidence="1">
    <location>
        <begin position="1141"/>
        <end position="1155"/>
    </location>
</feature>
<dbReference type="GO" id="GO:0045944">
    <property type="term" value="P:positive regulation of transcription by RNA polymerase II"/>
    <property type="evidence" value="ECO:0007669"/>
    <property type="project" value="TreeGrafter"/>
</dbReference>
<dbReference type="Pfam" id="PF00989">
    <property type="entry name" value="PAS"/>
    <property type="match status" value="1"/>
</dbReference>
<feature type="region of interest" description="Disordered" evidence="1">
    <location>
        <begin position="761"/>
        <end position="808"/>
    </location>
</feature>
<gene>
    <name evidence="4" type="ORF">CINCED_3A023872</name>
</gene>
<dbReference type="GO" id="GO:0016922">
    <property type="term" value="F:nuclear receptor binding"/>
    <property type="evidence" value="ECO:0007669"/>
    <property type="project" value="TreeGrafter"/>
</dbReference>
<dbReference type="InterPro" id="IPR017426">
    <property type="entry name" value="Nuclear_rcpt_coactivator"/>
</dbReference>
<feature type="domain" description="PAS" evidence="2">
    <location>
        <begin position="177"/>
        <end position="232"/>
    </location>
</feature>
<feature type="region of interest" description="Disordered" evidence="1">
    <location>
        <begin position="250"/>
        <end position="270"/>
    </location>
</feature>
<protein>
    <submittedName>
        <fullName evidence="4">Myc-type, basic helix-loop-helix (BHLH) domain,PAS fold,PAS domain</fullName>
    </submittedName>
</protein>